<dbReference type="SUPFAM" id="SSF54236">
    <property type="entry name" value="Ubiquitin-like"/>
    <property type="match status" value="1"/>
</dbReference>
<dbReference type="InterPro" id="IPR000626">
    <property type="entry name" value="Ubiquitin-like_dom"/>
</dbReference>
<organism evidence="11 12">
    <name type="scientific">Ditylenchus destructor</name>
    <dbReference type="NCBI Taxonomy" id="166010"/>
    <lineage>
        <taxon>Eukaryota</taxon>
        <taxon>Metazoa</taxon>
        <taxon>Ecdysozoa</taxon>
        <taxon>Nematoda</taxon>
        <taxon>Chromadorea</taxon>
        <taxon>Rhabditida</taxon>
        <taxon>Tylenchina</taxon>
        <taxon>Tylenchomorpha</taxon>
        <taxon>Sphaerularioidea</taxon>
        <taxon>Anguinidae</taxon>
        <taxon>Anguininae</taxon>
        <taxon>Ditylenchus</taxon>
    </lineage>
</organism>
<dbReference type="EMBL" id="JAKKPZ010000335">
    <property type="protein sequence ID" value="KAI1696315.1"/>
    <property type="molecule type" value="Genomic_DNA"/>
</dbReference>
<evidence type="ECO:0000256" key="2">
    <source>
        <dbReference type="ARBA" id="ARBA00008739"/>
    </source>
</evidence>
<evidence type="ECO:0000259" key="9">
    <source>
        <dbReference type="PROSITE" id="PS50053"/>
    </source>
</evidence>
<feature type="region of interest" description="Disordered" evidence="8">
    <location>
        <begin position="379"/>
        <end position="407"/>
    </location>
</feature>
<keyword evidence="5 7" id="KW-0378">Hydrolase</keyword>
<dbReference type="Gene3D" id="3.10.20.90">
    <property type="entry name" value="Phosphatidylinositol 3-kinase Catalytic Subunit, Chain A, domain 1"/>
    <property type="match status" value="1"/>
</dbReference>
<comment type="catalytic activity">
    <reaction evidence="1 7">
        <text>Thiol-dependent hydrolysis of ester, thioester, amide, peptide and isopeptide bonds formed by the C-terminal Gly of ubiquitin (a 76-residue protein attached to proteins as an intracellular targeting signal).</text>
        <dbReference type="EC" id="3.4.19.12"/>
    </reaction>
</comment>
<evidence type="ECO:0000256" key="4">
    <source>
        <dbReference type="ARBA" id="ARBA00022786"/>
    </source>
</evidence>
<keyword evidence="3 7" id="KW-0645">Protease</keyword>
<dbReference type="SUPFAM" id="SSF54001">
    <property type="entry name" value="Cysteine proteinases"/>
    <property type="match status" value="1"/>
</dbReference>
<dbReference type="Gene3D" id="3.90.70.10">
    <property type="entry name" value="Cysteine proteinases"/>
    <property type="match status" value="1"/>
</dbReference>
<evidence type="ECO:0000256" key="6">
    <source>
        <dbReference type="ARBA" id="ARBA00022807"/>
    </source>
</evidence>
<name>A0AAD4MJY5_9BILA</name>
<dbReference type="PANTHER" id="PTHR43982">
    <property type="entry name" value="UBIQUITIN CARBOXYL-TERMINAL HYDROLASE"/>
    <property type="match status" value="1"/>
</dbReference>
<gene>
    <name evidence="11" type="ORF">DdX_19105</name>
</gene>
<dbReference type="GO" id="GO:0061136">
    <property type="term" value="P:regulation of proteasomal protein catabolic process"/>
    <property type="evidence" value="ECO:0007669"/>
    <property type="project" value="TreeGrafter"/>
</dbReference>
<feature type="domain" description="Ubiquitin-like" evidence="9">
    <location>
        <begin position="9"/>
        <end position="69"/>
    </location>
</feature>
<evidence type="ECO:0000313" key="12">
    <source>
        <dbReference type="Proteomes" id="UP001201812"/>
    </source>
</evidence>
<dbReference type="Proteomes" id="UP001201812">
    <property type="component" value="Unassembled WGS sequence"/>
</dbReference>
<dbReference type="PROSITE" id="PS50053">
    <property type="entry name" value="UBIQUITIN_2"/>
    <property type="match status" value="1"/>
</dbReference>
<evidence type="ECO:0000256" key="3">
    <source>
        <dbReference type="ARBA" id="ARBA00022670"/>
    </source>
</evidence>
<dbReference type="EC" id="3.4.19.12" evidence="7"/>
<reference evidence="11" key="1">
    <citation type="submission" date="2022-01" db="EMBL/GenBank/DDBJ databases">
        <title>Genome Sequence Resource for Two Populations of Ditylenchus destructor, the Migratory Endoparasitic Phytonematode.</title>
        <authorList>
            <person name="Zhang H."/>
            <person name="Lin R."/>
            <person name="Xie B."/>
        </authorList>
    </citation>
    <scope>NUCLEOTIDE SEQUENCE</scope>
    <source>
        <strain evidence="11">BazhouSP</strain>
    </source>
</reference>
<dbReference type="GO" id="GO:0043161">
    <property type="term" value="P:proteasome-mediated ubiquitin-dependent protein catabolic process"/>
    <property type="evidence" value="ECO:0007669"/>
    <property type="project" value="InterPro"/>
</dbReference>
<dbReference type="GO" id="GO:0016579">
    <property type="term" value="P:protein deubiquitination"/>
    <property type="evidence" value="ECO:0007669"/>
    <property type="project" value="InterPro"/>
</dbReference>
<evidence type="ECO:0000313" key="11">
    <source>
        <dbReference type="EMBL" id="KAI1696315.1"/>
    </source>
</evidence>
<dbReference type="CDD" id="cd16104">
    <property type="entry name" value="Ubl_USP14_like"/>
    <property type="match status" value="1"/>
</dbReference>
<protein>
    <recommendedName>
        <fullName evidence="7">Ubiquitin carboxyl-terminal hydrolase</fullName>
        <ecNumber evidence="7">3.4.19.12</ecNumber>
    </recommendedName>
</protein>
<dbReference type="PROSITE" id="PS50235">
    <property type="entry name" value="USP_3"/>
    <property type="match status" value="1"/>
</dbReference>
<evidence type="ECO:0000256" key="1">
    <source>
        <dbReference type="ARBA" id="ARBA00000707"/>
    </source>
</evidence>
<sequence length="485" mass="54789">MPKICVKWSGQKYDVDVNTDLEPLVLKSQLFELTGVIPDRQKVMIKGKILKDESWGDIKLKEGELIMMMGSSDALPQRINMDQSDGAAGQMDGEEEKVVLPAGLKNLGNSCYMNASLQCYKAIPELSDALKIYSAPPNEADARGNMLTTSVKKLFEDMDRAQLKNPDQQVSVPFLMLTVLHNVFPQFATRNERGEFQQQDANECFAETLRMISEQTRLKSAGSPTETQTVRTSRLFETEFEVTLKNLENPDEPVDATRESTMQLSCFLSQEVKYVQLGIKSKLTEEIEKHSASLGRNAKYQKQSLVRRLPAYLSIQMVRFFYKEKDQINAKILKDVKFPINLDLQDICTPELKTKIQPMRDLFKAYDEKVQEELKQAKMDVDSGKSLPKKAEPTDFEPYSFQDDPGSNNSGLYELKGVITHKGRASNSGHYVAWVRVKGDKWAMCDDDEVHPVSEEDVLKLSGGGDWHCAYVLLYGPRALPKQSA</sequence>
<keyword evidence="6 7" id="KW-0788">Thiol protease</keyword>
<evidence type="ECO:0000256" key="7">
    <source>
        <dbReference type="RuleBase" id="RU366025"/>
    </source>
</evidence>
<proteinExistence type="inferred from homology"/>
<dbReference type="InterPro" id="IPR029071">
    <property type="entry name" value="Ubiquitin-like_domsf"/>
</dbReference>
<dbReference type="PROSITE" id="PS00973">
    <property type="entry name" value="USP_2"/>
    <property type="match status" value="1"/>
</dbReference>
<dbReference type="PROSITE" id="PS00972">
    <property type="entry name" value="USP_1"/>
    <property type="match status" value="1"/>
</dbReference>
<keyword evidence="4 7" id="KW-0833">Ubl conjugation pathway</keyword>
<dbReference type="InterPro" id="IPR028889">
    <property type="entry name" value="USP"/>
</dbReference>
<dbReference type="Pfam" id="PF00443">
    <property type="entry name" value="UCH"/>
    <property type="match status" value="1"/>
</dbReference>
<dbReference type="GO" id="GO:0070628">
    <property type="term" value="F:proteasome binding"/>
    <property type="evidence" value="ECO:0007669"/>
    <property type="project" value="TreeGrafter"/>
</dbReference>
<dbReference type="CDD" id="cd02657">
    <property type="entry name" value="Peptidase_C19A"/>
    <property type="match status" value="1"/>
</dbReference>
<dbReference type="PANTHER" id="PTHR43982:SF1">
    <property type="entry name" value="UBIQUITIN CARBOXYL-TERMINAL HYDROLASE 14"/>
    <property type="match status" value="1"/>
</dbReference>
<evidence type="ECO:0000256" key="5">
    <source>
        <dbReference type="ARBA" id="ARBA00022801"/>
    </source>
</evidence>
<keyword evidence="12" id="KW-1185">Reference proteome</keyword>
<dbReference type="InterPro" id="IPR018200">
    <property type="entry name" value="USP_CS"/>
</dbReference>
<feature type="compositionally biased region" description="Basic and acidic residues" evidence="8">
    <location>
        <begin position="379"/>
        <end position="393"/>
    </location>
</feature>
<accession>A0AAD4MJY5</accession>
<dbReference type="InterPro" id="IPR044635">
    <property type="entry name" value="UBP14-like"/>
</dbReference>
<dbReference type="InterPro" id="IPR038765">
    <property type="entry name" value="Papain-like_cys_pep_sf"/>
</dbReference>
<dbReference type="InterPro" id="IPR001394">
    <property type="entry name" value="Peptidase_C19_UCH"/>
</dbReference>
<dbReference type="Pfam" id="PF00240">
    <property type="entry name" value="ubiquitin"/>
    <property type="match status" value="1"/>
</dbReference>
<evidence type="ECO:0000256" key="8">
    <source>
        <dbReference type="SAM" id="MobiDB-lite"/>
    </source>
</evidence>
<dbReference type="GO" id="GO:0004843">
    <property type="term" value="F:cysteine-type deubiquitinase activity"/>
    <property type="evidence" value="ECO:0007669"/>
    <property type="project" value="UniProtKB-UniRule"/>
</dbReference>
<comment type="similarity">
    <text evidence="2">Belongs to the peptidase C19 family. USP14/UBP6 subfamily.</text>
</comment>
<evidence type="ECO:0000259" key="10">
    <source>
        <dbReference type="PROSITE" id="PS50235"/>
    </source>
</evidence>
<dbReference type="SMART" id="SM00213">
    <property type="entry name" value="UBQ"/>
    <property type="match status" value="1"/>
</dbReference>
<feature type="domain" description="USP" evidence="10">
    <location>
        <begin position="102"/>
        <end position="478"/>
    </location>
</feature>
<dbReference type="AlphaFoldDB" id="A0AAD4MJY5"/>
<comment type="caution">
    <text evidence="11">The sequence shown here is derived from an EMBL/GenBank/DDBJ whole genome shotgun (WGS) entry which is preliminary data.</text>
</comment>